<dbReference type="PANTHER" id="PTHR48112:SF22">
    <property type="entry name" value="MITOCHONDRIAL TRANSCRIPTION FACTOR A, ISOFORM B"/>
    <property type="match status" value="1"/>
</dbReference>
<keyword evidence="1 2" id="KW-0238">DNA-binding</keyword>
<feature type="compositionally biased region" description="Basic and acidic residues" evidence="3">
    <location>
        <begin position="131"/>
        <end position="140"/>
    </location>
</feature>
<sequence length="329" mass="35986">MLTSIGRAATRRLAVTASRRAAVTQVRVAACGLGQQLNLSQSSLNRAKGYASAAQTKTVAKTTAAKPKKTTAAKTTTKAKAPAKGVKAKAKPATKTKAKAKPATKAKSKSKAKPAVKAKAKKSRAKPLSEAAKERLERKQLKQAANYTEPPSLANSAWKAYVVEQTKARTQSPSDLRGNMAEISAAWKSLPASEIRRFEQLVEQNKQANAAAYKAWVESQKPADIILANNARYMLKRKYNIPKCQLKVITDDRLPKRPTTAYLHFTKARWTSGDYSDLLSTAGAKQVMTKIGSEWKTLSEAEKKPYIDLAKVDYERYSNEVSFNDPGKD</sequence>
<dbReference type="Gene3D" id="1.10.30.10">
    <property type="entry name" value="High mobility group box domain"/>
    <property type="match status" value="2"/>
</dbReference>
<keyword evidence="2" id="KW-0539">Nucleus</keyword>
<keyword evidence="6" id="KW-1185">Reference proteome</keyword>
<dbReference type="InterPro" id="IPR036910">
    <property type="entry name" value="HMG_box_dom_sf"/>
</dbReference>
<protein>
    <recommendedName>
        <fullName evidence="4">HMG box domain-containing protein</fullName>
    </recommendedName>
</protein>
<feature type="region of interest" description="Disordered" evidence="3">
    <location>
        <begin position="60"/>
        <end position="149"/>
    </location>
</feature>
<dbReference type="PROSITE" id="PS50118">
    <property type="entry name" value="HMG_BOX_2"/>
    <property type="match status" value="1"/>
</dbReference>
<feature type="compositionally biased region" description="Basic residues" evidence="3">
    <location>
        <begin position="86"/>
        <end position="125"/>
    </location>
</feature>
<accession>A0AAN9UQM2</accession>
<feature type="domain" description="HMG box" evidence="4">
    <location>
        <begin position="255"/>
        <end position="324"/>
    </location>
</feature>
<evidence type="ECO:0000313" key="6">
    <source>
        <dbReference type="Proteomes" id="UP001320420"/>
    </source>
</evidence>
<name>A0AAN9UQM2_9PEZI</name>
<dbReference type="EMBL" id="JAKJXP020000030">
    <property type="protein sequence ID" value="KAK7753210.1"/>
    <property type="molecule type" value="Genomic_DNA"/>
</dbReference>
<feature type="DNA-binding region" description="HMG box" evidence="2">
    <location>
        <begin position="255"/>
        <end position="324"/>
    </location>
</feature>
<evidence type="ECO:0000313" key="5">
    <source>
        <dbReference type="EMBL" id="KAK7753210.1"/>
    </source>
</evidence>
<dbReference type="SUPFAM" id="SSF47095">
    <property type="entry name" value="HMG-box"/>
    <property type="match status" value="2"/>
</dbReference>
<dbReference type="SMART" id="SM00398">
    <property type="entry name" value="HMG"/>
    <property type="match status" value="2"/>
</dbReference>
<dbReference type="Pfam" id="PF00505">
    <property type="entry name" value="HMG_box"/>
    <property type="match status" value="1"/>
</dbReference>
<dbReference type="InterPro" id="IPR050342">
    <property type="entry name" value="HMGB"/>
</dbReference>
<proteinExistence type="predicted"/>
<organism evidence="5 6">
    <name type="scientific">Diatrype stigma</name>
    <dbReference type="NCBI Taxonomy" id="117547"/>
    <lineage>
        <taxon>Eukaryota</taxon>
        <taxon>Fungi</taxon>
        <taxon>Dikarya</taxon>
        <taxon>Ascomycota</taxon>
        <taxon>Pezizomycotina</taxon>
        <taxon>Sordariomycetes</taxon>
        <taxon>Xylariomycetidae</taxon>
        <taxon>Xylariales</taxon>
        <taxon>Diatrypaceae</taxon>
        <taxon>Diatrype</taxon>
    </lineage>
</organism>
<dbReference type="GO" id="GO:0003677">
    <property type="term" value="F:DNA binding"/>
    <property type="evidence" value="ECO:0007669"/>
    <property type="project" value="UniProtKB-UniRule"/>
</dbReference>
<feature type="compositionally biased region" description="Low complexity" evidence="3">
    <location>
        <begin position="72"/>
        <end position="85"/>
    </location>
</feature>
<evidence type="ECO:0000256" key="1">
    <source>
        <dbReference type="ARBA" id="ARBA00023125"/>
    </source>
</evidence>
<evidence type="ECO:0000256" key="3">
    <source>
        <dbReference type="SAM" id="MobiDB-lite"/>
    </source>
</evidence>
<reference evidence="5 6" key="1">
    <citation type="submission" date="2024-02" db="EMBL/GenBank/DDBJ databases">
        <title>De novo assembly and annotation of 12 fungi associated with fruit tree decline syndrome in Ontario, Canada.</title>
        <authorList>
            <person name="Sulman M."/>
            <person name="Ellouze W."/>
            <person name="Ilyukhin E."/>
        </authorList>
    </citation>
    <scope>NUCLEOTIDE SEQUENCE [LARGE SCALE GENOMIC DNA]</scope>
    <source>
        <strain evidence="5 6">M11/M66-122</strain>
    </source>
</reference>
<comment type="caution">
    <text evidence="5">The sequence shown here is derived from an EMBL/GenBank/DDBJ whole genome shotgun (WGS) entry which is preliminary data.</text>
</comment>
<evidence type="ECO:0000259" key="4">
    <source>
        <dbReference type="PROSITE" id="PS50118"/>
    </source>
</evidence>
<evidence type="ECO:0000256" key="2">
    <source>
        <dbReference type="PROSITE-ProRule" id="PRU00267"/>
    </source>
</evidence>
<dbReference type="Proteomes" id="UP001320420">
    <property type="component" value="Unassembled WGS sequence"/>
</dbReference>
<dbReference type="CDD" id="cd00084">
    <property type="entry name" value="HMG-box_SF"/>
    <property type="match status" value="1"/>
</dbReference>
<gene>
    <name evidence="5" type="ORF">SLS62_004729</name>
</gene>
<dbReference type="AlphaFoldDB" id="A0AAN9UQM2"/>
<dbReference type="GO" id="GO:0005634">
    <property type="term" value="C:nucleus"/>
    <property type="evidence" value="ECO:0007669"/>
    <property type="project" value="UniProtKB-UniRule"/>
</dbReference>
<dbReference type="InterPro" id="IPR009071">
    <property type="entry name" value="HMG_box_dom"/>
</dbReference>
<dbReference type="PANTHER" id="PTHR48112">
    <property type="entry name" value="HIGH MOBILITY GROUP PROTEIN DSP1"/>
    <property type="match status" value="1"/>
</dbReference>